<proteinExistence type="predicted"/>
<evidence type="ECO:0000256" key="1">
    <source>
        <dbReference type="SAM" id="MobiDB-lite"/>
    </source>
</evidence>
<protein>
    <submittedName>
        <fullName evidence="2">Uncharacterized protein</fullName>
    </submittedName>
</protein>
<accession>A0ABR3RBQ4</accession>
<organism evidence="2 3">
    <name type="scientific">Paraconiothyrium brasiliense</name>
    <dbReference type="NCBI Taxonomy" id="300254"/>
    <lineage>
        <taxon>Eukaryota</taxon>
        <taxon>Fungi</taxon>
        <taxon>Dikarya</taxon>
        <taxon>Ascomycota</taxon>
        <taxon>Pezizomycotina</taxon>
        <taxon>Dothideomycetes</taxon>
        <taxon>Pleosporomycetidae</taxon>
        <taxon>Pleosporales</taxon>
        <taxon>Massarineae</taxon>
        <taxon>Didymosphaeriaceae</taxon>
        <taxon>Paraconiothyrium</taxon>
    </lineage>
</organism>
<name>A0ABR3RBQ4_9PLEO</name>
<dbReference type="Proteomes" id="UP001521785">
    <property type="component" value="Unassembled WGS sequence"/>
</dbReference>
<evidence type="ECO:0000313" key="3">
    <source>
        <dbReference type="Proteomes" id="UP001521785"/>
    </source>
</evidence>
<reference evidence="2 3" key="1">
    <citation type="submission" date="2024-02" db="EMBL/GenBank/DDBJ databases">
        <title>De novo assembly and annotation of 12 fungi associated with fruit tree decline syndrome in Ontario, Canada.</title>
        <authorList>
            <person name="Sulman M."/>
            <person name="Ellouze W."/>
            <person name="Ilyukhin E."/>
        </authorList>
    </citation>
    <scope>NUCLEOTIDE SEQUENCE [LARGE SCALE GENOMIC DNA]</scope>
    <source>
        <strain evidence="2 3">M42-189</strain>
    </source>
</reference>
<comment type="caution">
    <text evidence="2">The sequence shown here is derived from an EMBL/GenBank/DDBJ whole genome shotgun (WGS) entry which is preliminary data.</text>
</comment>
<gene>
    <name evidence="2" type="ORF">SLS60_006459</name>
</gene>
<dbReference type="EMBL" id="JAKJXO020000008">
    <property type="protein sequence ID" value="KAL1601544.1"/>
    <property type="molecule type" value="Genomic_DNA"/>
</dbReference>
<feature type="region of interest" description="Disordered" evidence="1">
    <location>
        <begin position="307"/>
        <end position="328"/>
    </location>
</feature>
<sequence>MGVAGLLDVRDGLVMNVLRVGRDEEDGGGRVGLEVGGGGGVGLDVGGKGDEGLDVRDDDGVGLDVGELGGAGVDVGLMGVVGTGLDDEIGGMGLEDEGREGIGLGKEMGGIGLVVRIGGRTVVLKTGGEGRAVGILNVGTGGIGLDVEGIEGDGFDVYIGGIGLVVRPGGTMPVVFRTGGEGLTVGMLSDGRLRVGRLNVGSGSDDTGVLGLEDMGGTGLDVGKGGTTVELSAGGEGLTVGMLNVGKLNDGRPEVGVANVGIDMDGEIDGKGLVVGNGGTTVEFETVAEGLAVGRLSEGRLSDGKLNEGRLKDGKLSEGRLNDGKLSEGRLNDGRLSVGKGSVGTGLDDEISVEDLDVGNVGVRVELVTGSEGLTVGTVSVGKPVVLKLGGGGGGLKVGNVKVGSSG</sequence>
<keyword evidence="3" id="KW-1185">Reference proteome</keyword>
<evidence type="ECO:0000313" key="2">
    <source>
        <dbReference type="EMBL" id="KAL1601544.1"/>
    </source>
</evidence>